<evidence type="ECO:0008006" key="4">
    <source>
        <dbReference type="Google" id="ProtNLM"/>
    </source>
</evidence>
<keyword evidence="3" id="KW-1185">Reference proteome</keyword>
<dbReference type="EMBL" id="PGOL01000047">
    <property type="protein sequence ID" value="PKI78499.1"/>
    <property type="molecule type" value="Genomic_DNA"/>
</dbReference>
<reference evidence="2 3" key="1">
    <citation type="submission" date="2017-11" db="EMBL/GenBank/DDBJ databases">
        <title>De-novo sequencing of pomegranate (Punica granatum L.) genome.</title>
        <authorList>
            <person name="Akparov Z."/>
            <person name="Amiraslanov A."/>
            <person name="Hajiyeva S."/>
            <person name="Abbasov M."/>
            <person name="Kaur K."/>
            <person name="Hamwieh A."/>
            <person name="Solovyev V."/>
            <person name="Salamov A."/>
            <person name="Braich B."/>
            <person name="Kosarev P."/>
            <person name="Mahmoud A."/>
            <person name="Hajiyev E."/>
            <person name="Babayeva S."/>
            <person name="Izzatullayeva V."/>
            <person name="Mammadov A."/>
            <person name="Mammadov A."/>
            <person name="Sharifova S."/>
            <person name="Ojaghi J."/>
            <person name="Eynullazada K."/>
            <person name="Bayramov B."/>
            <person name="Abdulazimova A."/>
            <person name="Shahmuradov I."/>
        </authorList>
    </citation>
    <scope>NUCLEOTIDE SEQUENCE [LARGE SCALE GENOMIC DNA]</scope>
    <source>
        <strain evidence="3">cv. AG2017</strain>
        <tissue evidence="2">Leaf</tissue>
    </source>
</reference>
<comment type="caution">
    <text evidence="2">The sequence shown here is derived from an EMBL/GenBank/DDBJ whole genome shotgun (WGS) entry which is preliminary data.</text>
</comment>
<evidence type="ECO:0000313" key="3">
    <source>
        <dbReference type="Proteomes" id="UP000233551"/>
    </source>
</evidence>
<accession>A0A2I0LCT7</accession>
<feature type="region of interest" description="Disordered" evidence="1">
    <location>
        <begin position="1"/>
        <end position="24"/>
    </location>
</feature>
<dbReference type="AlphaFoldDB" id="A0A2I0LCT7"/>
<gene>
    <name evidence="2" type="ORF">CRG98_001139</name>
</gene>
<protein>
    <recommendedName>
        <fullName evidence="4">Retrotransposon gag domain-containing protein</fullName>
    </recommendedName>
</protein>
<feature type="region of interest" description="Disordered" evidence="1">
    <location>
        <begin position="138"/>
        <end position="165"/>
    </location>
</feature>
<sequence>MAQEEQTGIPKEINPPLHAPPQSPATQATLLLNSAGILPAYSGAPLTGAPSPHSRFRYMRRLHRQFKRHHPPTILPASPHSRIMSESSVLELHFSSRARVNNRSRPLGSADSCTRRLHRHHRTNHPCPSIGACTSNPSDRFLPSTAHNPSNHFAPAHEDSRAGSNHVRALPLSVPAPATIYTVPPSTVFPTLSVRVPAPAQTTEPFPFSTLQPHIGLPHQAPPPMNISFPKLDTPIHAAPTAPPTNFLPEAEAEQQRRLKRMEETIRALQANEARPNASYGDSSLFPGMGLPSKGKNCEEYVIHSFQDSLIGSALDWSMSLKAEDIPTWADLSRKFIDQYQYCVEAPPTLLKLSTKEMAQGQRFEDYATKWRAQAAKYVPPISEAGKKLDMGIKLSRMEGPVGKGEGKPFRKTIAGVSSTRGRKGKETIVNVVNPGHPGAQPYSMNFTEYTRICTSHGTLPITLPRSTDLLFNPIGSTSPCSLAIRCPSLYPRSTSNPAL</sequence>
<evidence type="ECO:0000313" key="2">
    <source>
        <dbReference type="EMBL" id="PKI78499.1"/>
    </source>
</evidence>
<dbReference type="Proteomes" id="UP000233551">
    <property type="component" value="Unassembled WGS sequence"/>
</dbReference>
<organism evidence="2 3">
    <name type="scientific">Punica granatum</name>
    <name type="common">Pomegranate</name>
    <dbReference type="NCBI Taxonomy" id="22663"/>
    <lineage>
        <taxon>Eukaryota</taxon>
        <taxon>Viridiplantae</taxon>
        <taxon>Streptophyta</taxon>
        <taxon>Embryophyta</taxon>
        <taxon>Tracheophyta</taxon>
        <taxon>Spermatophyta</taxon>
        <taxon>Magnoliopsida</taxon>
        <taxon>eudicotyledons</taxon>
        <taxon>Gunneridae</taxon>
        <taxon>Pentapetalae</taxon>
        <taxon>rosids</taxon>
        <taxon>malvids</taxon>
        <taxon>Myrtales</taxon>
        <taxon>Lythraceae</taxon>
        <taxon>Punica</taxon>
    </lineage>
</organism>
<proteinExistence type="predicted"/>
<evidence type="ECO:0000256" key="1">
    <source>
        <dbReference type="SAM" id="MobiDB-lite"/>
    </source>
</evidence>
<dbReference type="PANTHER" id="PTHR33223:SF8">
    <property type="entry name" value="OS04G0172440 PROTEIN"/>
    <property type="match status" value="1"/>
</dbReference>
<name>A0A2I0LCT7_PUNGR</name>
<dbReference type="PANTHER" id="PTHR33223">
    <property type="entry name" value="CCHC-TYPE DOMAIN-CONTAINING PROTEIN"/>
    <property type="match status" value="1"/>
</dbReference>